<name>A0A0M0LQD1_9EUKA</name>
<evidence type="ECO:0000256" key="1">
    <source>
        <dbReference type="SAM" id="MobiDB-lite"/>
    </source>
</evidence>
<reference evidence="3" key="1">
    <citation type="journal article" date="2015" name="PLoS Genet.">
        <title>Genome Sequence and Transcriptome Analyses of Chrysochromulina tobin: Metabolic Tools for Enhanced Algal Fitness in the Prominent Order Prymnesiales (Haptophyceae).</title>
        <authorList>
            <person name="Hovde B.T."/>
            <person name="Deodato C.R."/>
            <person name="Hunsperger H.M."/>
            <person name="Ryken S.A."/>
            <person name="Yost W."/>
            <person name="Jha R.K."/>
            <person name="Patterson J."/>
            <person name="Monnat R.J. Jr."/>
            <person name="Barlow S.B."/>
            <person name="Starkenburg S.R."/>
            <person name="Cattolico R.A."/>
        </authorList>
    </citation>
    <scope>NUCLEOTIDE SEQUENCE</scope>
    <source>
        <strain evidence="3">CCMP291</strain>
    </source>
</reference>
<sequence>MGAPRGRSEDDCAEHILLLVRHAGERQLHPSERRWASRLRVAPRGGHLRGLRLPQRRAHGRPRHQPPRHRVRRQAQLGVRAQHRPGRTRP</sequence>
<organism evidence="2 3">
    <name type="scientific">Chrysochromulina tobinii</name>
    <dbReference type="NCBI Taxonomy" id="1460289"/>
    <lineage>
        <taxon>Eukaryota</taxon>
        <taxon>Haptista</taxon>
        <taxon>Haptophyta</taxon>
        <taxon>Prymnesiophyceae</taxon>
        <taxon>Prymnesiales</taxon>
        <taxon>Chrysochromulinaceae</taxon>
        <taxon>Chrysochromulina</taxon>
    </lineage>
</organism>
<dbReference type="Proteomes" id="UP000037460">
    <property type="component" value="Unassembled WGS sequence"/>
</dbReference>
<accession>A0A0M0LQD1</accession>
<dbReference type="AlphaFoldDB" id="A0A0M0LQD1"/>
<evidence type="ECO:0000313" key="3">
    <source>
        <dbReference type="Proteomes" id="UP000037460"/>
    </source>
</evidence>
<comment type="caution">
    <text evidence="2">The sequence shown here is derived from an EMBL/GenBank/DDBJ whole genome shotgun (WGS) entry which is preliminary data.</text>
</comment>
<protein>
    <submittedName>
        <fullName evidence="2">Uncharacterized protein</fullName>
    </submittedName>
</protein>
<feature type="region of interest" description="Disordered" evidence="1">
    <location>
        <begin position="43"/>
        <end position="90"/>
    </location>
</feature>
<feature type="compositionally biased region" description="Basic residues" evidence="1">
    <location>
        <begin position="81"/>
        <end position="90"/>
    </location>
</feature>
<keyword evidence="3" id="KW-1185">Reference proteome</keyword>
<dbReference type="EMBL" id="JWZX01000333">
    <property type="protein sequence ID" value="KOO53206.1"/>
    <property type="molecule type" value="Genomic_DNA"/>
</dbReference>
<feature type="compositionally biased region" description="Basic residues" evidence="1">
    <location>
        <begin position="46"/>
        <end position="73"/>
    </location>
</feature>
<evidence type="ECO:0000313" key="2">
    <source>
        <dbReference type="EMBL" id="KOO53206.1"/>
    </source>
</evidence>
<proteinExistence type="predicted"/>
<gene>
    <name evidence="2" type="ORF">Ctob_016736</name>
</gene>